<reference evidence="1 2" key="1">
    <citation type="submission" date="2020-08" db="EMBL/GenBank/DDBJ databases">
        <title>Genomic Encyclopedia of Type Strains, Phase IV (KMG-IV): sequencing the most valuable type-strain genomes for metagenomic binning, comparative biology and taxonomic classification.</title>
        <authorList>
            <person name="Goeker M."/>
        </authorList>
    </citation>
    <scope>NUCLEOTIDE SEQUENCE [LARGE SCALE GENOMIC DNA]</scope>
    <source>
        <strain evidence="1 2">DSM 29050</strain>
    </source>
</reference>
<organism evidence="1 2">
    <name type="scientific">Sphingorhabdus rigui</name>
    <dbReference type="NCBI Taxonomy" id="1282858"/>
    <lineage>
        <taxon>Bacteria</taxon>
        <taxon>Pseudomonadati</taxon>
        <taxon>Pseudomonadota</taxon>
        <taxon>Alphaproteobacteria</taxon>
        <taxon>Sphingomonadales</taxon>
        <taxon>Sphingomonadaceae</taxon>
        <taxon>Sphingorhabdus</taxon>
    </lineage>
</organism>
<proteinExistence type="predicted"/>
<comment type="caution">
    <text evidence="1">The sequence shown here is derived from an EMBL/GenBank/DDBJ whole genome shotgun (WGS) entry which is preliminary data.</text>
</comment>
<dbReference type="AlphaFoldDB" id="A0A840B408"/>
<sequence>MSIIKPMLRLTPLILLASCGSIEGQFPSLERRSYENVGAIDAAVTPPAAPVSLPVELKAQVDALLARHKIAHAAYLGRLDAVRAVAARAAGSAPGSEGWVNAHVVLSRLDKIRDDSVAAVRAFDGLIADANAGDSGLVALLTDAQKPVLDDVAAQNDEIRRLSRLIGE</sequence>
<keyword evidence="2" id="KW-1185">Reference proteome</keyword>
<accession>A0A840B408</accession>
<evidence type="ECO:0000313" key="2">
    <source>
        <dbReference type="Proteomes" id="UP000581447"/>
    </source>
</evidence>
<dbReference type="Proteomes" id="UP000581447">
    <property type="component" value="Unassembled WGS sequence"/>
</dbReference>
<dbReference type="EMBL" id="JACIEA010000004">
    <property type="protein sequence ID" value="MBB3944022.1"/>
    <property type="molecule type" value="Genomic_DNA"/>
</dbReference>
<protein>
    <submittedName>
        <fullName evidence="1">Uncharacterized protein</fullName>
    </submittedName>
</protein>
<name>A0A840B408_9SPHN</name>
<dbReference type="RefSeq" id="WP_183942319.1">
    <property type="nucleotide sequence ID" value="NZ_BAABBG010000021.1"/>
</dbReference>
<evidence type="ECO:0000313" key="1">
    <source>
        <dbReference type="EMBL" id="MBB3944022.1"/>
    </source>
</evidence>
<gene>
    <name evidence="1" type="ORF">GGR91_002291</name>
</gene>